<reference evidence="1 2" key="1">
    <citation type="submission" date="2016-10" db="EMBL/GenBank/DDBJ databases">
        <authorList>
            <person name="de Groot N.N."/>
        </authorList>
    </citation>
    <scope>NUCLEOTIDE SEQUENCE [LARGE SCALE GENOMIC DNA]</scope>
    <source>
        <strain evidence="1 2">RK1</strain>
    </source>
</reference>
<dbReference type="AlphaFoldDB" id="A0A1I3E698"/>
<name>A0A1I3E698_9SPHI</name>
<evidence type="ECO:0008006" key="3">
    <source>
        <dbReference type="Google" id="ProtNLM"/>
    </source>
</evidence>
<dbReference type="EMBL" id="FOQO01000001">
    <property type="protein sequence ID" value="SFH94221.1"/>
    <property type="molecule type" value="Genomic_DNA"/>
</dbReference>
<gene>
    <name evidence="1" type="ORF">SAMN05444682_101773</name>
</gene>
<dbReference type="STRING" id="1477437.SAMN05444682_101773"/>
<proteinExistence type="predicted"/>
<dbReference type="Proteomes" id="UP000198670">
    <property type="component" value="Unassembled WGS sequence"/>
</dbReference>
<accession>A0A1I3E698</accession>
<protein>
    <recommendedName>
        <fullName evidence="3">DUF3168 domain-containing protein</fullName>
    </recommendedName>
</protein>
<organism evidence="1 2">
    <name type="scientific">Parapedobacter indicus</name>
    <dbReference type="NCBI Taxonomy" id="1477437"/>
    <lineage>
        <taxon>Bacteria</taxon>
        <taxon>Pseudomonadati</taxon>
        <taxon>Bacteroidota</taxon>
        <taxon>Sphingobacteriia</taxon>
        <taxon>Sphingobacteriales</taxon>
        <taxon>Sphingobacteriaceae</taxon>
        <taxon>Parapedobacter</taxon>
    </lineage>
</organism>
<keyword evidence="2" id="KW-1185">Reference proteome</keyword>
<evidence type="ECO:0000313" key="2">
    <source>
        <dbReference type="Proteomes" id="UP000198670"/>
    </source>
</evidence>
<evidence type="ECO:0000313" key="1">
    <source>
        <dbReference type="EMBL" id="SFH94221.1"/>
    </source>
</evidence>
<sequence>MRTTLDITEILYGLVNVPEVTAIISGSTYRDERPENSAVQDVVCTSTTVDNEPFQEGVGYVNIHDPGTMPNHVWFKTVTGIIVPILKSHYVRNDYSLLVTNAAGPIKQEKQQGYFMSIRVRLKLYYNN</sequence>